<keyword evidence="7" id="KW-1185">Reference proteome</keyword>
<dbReference type="Gene3D" id="3.40.50.300">
    <property type="entry name" value="P-loop containing nucleotide triphosphate hydrolases"/>
    <property type="match status" value="1"/>
</dbReference>
<comment type="function">
    <text evidence="5">Small GTPase required for proper localization of RNA polymerase II and III (RNAPII and RNAPIII). May act at an RNAP assembly step prior to nuclear import.</text>
</comment>
<comment type="subunit">
    <text evidence="5">Binds to RNA polymerase II (RNAPII).</text>
</comment>
<evidence type="ECO:0000256" key="4">
    <source>
        <dbReference type="ARBA" id="ARBA00023134"/>
    </source>
</evidence>
<reference evidence="6 7" key="1">
    <citation type="journal article" date="2024" name="BMC Biol.">
        <title>Comparative genomics of Ascetosporea gives new insight into the evolutionary basis for animal parasitism in Rhizaria.</title>
        <authorList>
            <person name="Hiltunen Thoren M."/>
            <person name="Onut-Brannstrom I."/>
            <person name="Alfjorden A."/>
            <person name="Peckova H."/>
            <person name="Swords F."/>
            <person name="Hooper C."/>
            <person name="Holzer A.S."/>
            <person name="Bass D."/>
            <person name="Burki F."/>
        </authorList>
    </citation>
    <scope>NUCLEOTIDE SEQUENCE [LARGE SCALE GENOMIC DNA]</scope>
    <source>
        <strain evidence="6">20-A016</strain>
    </source>
</reference>
<comment type="similarity">
    <text evidence="1 5">Belongs to the GPN-loop GTPase family.</text>
</comment>
<sequence length="148" mass="16800">NLDPANEICPIKENIIDLKNLITVKDVMKLLNYGPNGATLYCLEYLEKNLNWLEQQLAKLDQETFILFDFPGQIELYTSHSSVQNILSNVLKWEISLCAINLIDGLMCLDVNNHISALLISLCVMLKLELPHINVFSKIDLVPEDSDL</sequence>
<dbReference type="InterPro" id="IPR027417">
    <property type="entry name" value="P-loop_NTPase"/>
</dbReference>
<feature type="non-terminal residue" evidence="6">
    <location>
        <position position="148"/>
    </location>
</feature>
<keyword evidence="4 5" id="KW-0342">GTP-binding</keyword>
<keyword evidence="2 5" id="KW-0547">Nucleotide-binding</keyword>
<evidence type="ECO:0000256" key="2">
    <source>
        <dbReference type="ARBA" id="ARBA00022741"/>
    </source>
</evidence>
<dbReference type="Proteomes" id="UP001439008">
    <property type="component" value="Unassembled WGS sequence"/>
</dbReference>
<accession>A0ABV2AUW5</accession>
<name>A0ABV2AUW5_9EUKA</name>
<dbReference type="Pfam" id="PF03029">
    <property type="entry name" value="ATP_bind_1"/>
    <property type="match status" value="1"/>
</dbReference>
<dbReference type="PANTHER" id="PTHR21231">
    <property type="entry name" value="XPA-BINDING PROTEIN 1-RELATED"/>
    <property type="match status" value="1"/>
</dbReference>
<feature type="non-terminal residue" evidence="6">
    <location>
        <position position="1"/>
    </location>
</feature>
<comment type="caution">
    <text evidence="6">The sequence shown here is derived from an EMBL/GenBank/DDBJ whole genome shotgun (WGS) entry which is preliminary data.</text>
</comment>
<keyword evidence="3 5" id="KW-0378">Hydrolase</keyword>
<evidence type="ECO:0000256" key="3">
    <source>
        <dbReference type="ARBA" id="ARBA00022801"/>
    </source>
</evidence>
<dbReference type="InterPro" id="IPR004130">
    <property type="entry name" value="Gpn"/>
</dbReference>
<evidence type="ECO:0000256" key="1">
    <source>
        <dbReference type="ARBA" id="ARBA00005290"/>
    </source>
</evidence>
<dbReference type="SUPFAM" id="SSF52540">
    <property type="entry name" value="P-loop containing nucleoside triphosphate hydrolases"/>
    <property type="match status" value="1"/>
</dbReference>
<gene>
    <name evidence="6" type="primary">GPN2</name>
    <name evidence="6" type="ORF">MHBO_004993</name>
</gene>
<protein>
    <recommendedName>
        <fullName evidence="5">GPN-loop GTPase 2</fullName>
    </recommendedName>
</protein>
<organism evidence="6 7">
    <name type="scientific">Bonamia ostreae</name>
    <dbReference type="NCBI Taxonomy" id="126728"/>
    <lineage>
        <taxon>Eukaryota</taxon>
        <taxon>Sar</taxon>
        <taxon>Rhizaria</taxon>
        <taxon>Endomyxa</taxon>
        <taxon>Ascetosporea</taxon>
        <taxon>Haplosporida</taxon>
        <taxon>Bonamia</taxon>
    </lineage>
</organism>
<evidence type="ECO:0000313" key="6">
    <source>
        <dbReference type="EMBL" id="MES1923424.1"/>
    </source>
</evidence>
<dbReference type="PANTHER" id="PTHR21231:SF3">
    <property type="entry name" value="GPN-LOOP GTPASE 2"/>
    <property type="match status" value="1"/>
</dbReference>
<dbReference type="EMBL" id="JBDODL010006149">
    <property type="protein sequence ID" value="MES1923424.1"/>
    <property type="molecule type" value="Genomic_DNA"/>
</dbReference>
<proteinExistence type="inferred from homology"/>
<evidence type="ECO:0000256" key="5">
    <source>
        <dbReference type="RuleBase" id="RU365059"/>
    </source>
</evidence>
<evidence type="ECO:0000313" key="7">
    <source>
        <dbReference type="Proteomes" id="UP001439008"/>
    </source>
</evidence>